<reference evidence="1" key="1">
    <citation type="journal article" date="2021" name="Virus">
        <title>The discovery, distribution and diversity of DNA viruses associated with Drosophila melanogaster in Europe.</title>
        <authorList>
            <person name="Wallace M.A."/>
            <person name="Coffman K.A."/>
            <person name="Gilbert C."/>
            <person name="Ravindran S."/>
            <person name="Albery G.F."/>
            <person name="Abbott J."/>
            <person name="Argyridou E."/>
            <person name="Bellosta P."/>
            <person name="Betancourt A.J."/>
            <person name="Colinet H."/>
            <person name="Eric K."/>
            <person name="Glaser-Schmitt A."/>
            <person name="Grath S."/>
            <person name="Jelic M."/>
            <person name="Kankare M."/>
            <person name="Kozeretska I."/>
            <person name="Loeschcke V."/>
            <person name="Montchamp-Moreau C."/>
            <person name="Ometto L."/>
            <person name="Onder B.S."/>
            <person name="Orengo D.J."/>
            <person name="Parsch J."/>
            <person name="Pascual M."/>
            <person name="Patenkovic A."/>
            <person name="Puerma E."/>
            <person name="Ritchie M.G."/>
            <person name="Rota-Stabelli O."/>
            <person name="Schou M.F."/>
            <person name="Serga S.V."/>
            <person name="Stamenkovic-Radak M."/>
            <person name="Tanaskovic M."/>
            <person name="Veselinovic M.S."/>
            <person name="Vieira J."/>
            <person name="Vieira C.P."/>
            <person name="Kapun M."/>
            <person name="Flatt T."/>
            <person name="Gonzalez J."/>
            <person name="Staubach F."/>
            <person name="Obbard D.J."/>
        </authorList>
    </citation>
    <scope>NUCLEOTIDE SEQUENCE</scope>
    <source>
        <strain evidence="1">Filamentous_ES_Gim_15_30_pool</strain>
    </source>
</reference>
<accession>A0A6M9TZY1</accession>
<dbReference type="EMBL" id="MT496835">
    <property type="protein sequence ID" value="QKN22490.1"/>
    <property type="molecule type" value="Genomic_DNA"/>
</dbReference>
<name>A0A6M9TZY1_9VIRU</name>
<proteinExistence type="predicted"/>
<evidence type="ECO:0000313" key="1">
    <source>
        <dbReference type="EMBL" id="QKN22490.1"/>
    </source>
</evidence>
<organism evidence="1">
    <name type="scientific">Drosophila-associated filamentous virus</name>
    <dbReference type="NCBI Taxonomy" id="2743186"/>
    <lineage>
        <taxon>Viruses</taxon>
    </lineage>
</organism>
<sequence length="168" mass="20067">MGNQTSIDEKEVLGENAHDILRPKKVLDIDYFTHFFELCDYIIVNNTNEEKQNQLTPIRENLSTSSLIFIENTKNIVNTMKQYKSIKEAYDMNKNEANYDKMERMWRVTSLNLFKYIGMFYVCIKRLEGGKYQYVIDEFFNFIDTQHYVMELLYLKHVIKTHKTCTGK</sequence>
<protein>
    <submittedName>
        <fullName evidence="1">Uncharacterized protein</fullName>
    </submittedName>
</protein>
<gene>
    <name evidence="1" type="primary">ORF36</name>
</gene>